<evidence type="ECO:0000256" key="3">
    <source>
        <dbReference type="ARBA" id="ARBA00007650"/>
    </source>
</evidence>
<dbReference type="Gene3D" id="3.40.50.300">
    <property type="entry name" value="P-loop containing nucleotide triphosphate hydrolases"/>
    <property type="match status" value="2"/>
</dbReference>
<dbReference type="HAMAP" id="MF_01382">
    <property type="entry name" value="SecA"/>
    <property type="match status" value="1"/>
</dbReference>
<feature type="domain" description="Helicase ATP-binding" evidence="18">
    <location>
        <begin position="89"/>
        <end position="247"/>
    </location>
</feature>
<feature type="domain" description="SecA family profile" evidence="20">
    <location>
        <begin position="3"/>
        <end position="602"/>
    </location>
</feature>
<dbReference type="Gene3D" id="3.90.1440.10">
    <property type="entry name" value="SecA, preprotein cross-linking domain"/>
    <property type="match status" value="1"/>
</dbReference>
<comment type="function">
    <text evidence="15">Part of the Sec protein translocase complex. Interacts with the SecYEG preprotein conducting channel. Has a central role in coupling the hydrolysis of ATP to the transfer of proteins into and across the cell membrane, serving as an ATP-driven molecular motor driving the stepwise translocation of polypeptide chains across the membrane.</text>
</comment>
<dbReference type="Pfam" id="PF01043">
    <property type="entry name" value="SecA_PP_bind"/>
    <property type="match status" value="1"/>
</dbReference>
<evidence type="ECO:0000256" key="14">
    <source>
        <dbReference type="ARBA" id="ARBA00023136"/>
    </source>
</evidence>
<dbReference type="InterPro" id="IPR036266">
    <property type="entry name" value="SecA_Wing/Scaffold_sf"/>
</dbReference>
<comment type="cofactor">
    <cofactor evidence="1">
        <name>Zn(2+)</name>
        <dbReference type="ChEBI" id="CHEBI:29105"/>
    </cofactor>
</comment>
<dbReference type="InterPro" id="IPR027417">
    <property type="entry name" value="P-loop_NTPase"/>
</dbReference>
<dbReference type="PANTHER" id="PTHR30612">
    <property type="entry name" value="SECA INNER MEMBRANE COMPONENT OF SEC PROTEIN SECRETION SYSTEM"/>
    <property type="match status" value="1"/>
</dbReference>
<feature type="domain" description="Helicase C-terminal" evidence="19">
    <location>
        <begin position="436"/>
        <end position="609"/>
    </location>
</feature>
<dbReference type="InterPro" id="IPR004027">
    <property type="entry name" value="SEC_C_motif"/>
</dbReference>
<dbReference type="CDD" id="cd18803">
    <property type="entry name" value="SF2_C_secA"/>
    <property type="match status" value="1"/>
</dbReference>
<dbReference type="EMBL" id="NFJD01000001">
    <property type="protein sequence ID" value="OUO57585.1"/>
    <property type="molecule type" value="Genomic_DNA"/>
</dbReference>
<dbReference type="GO" id="GO:0043952">
    <property type="term" value="P:protein transport by the Sec complex"/>
    <property type="evidence" value="ECO:0007669"/>
    <property type="project" value="TreeGrafter"/>
</dbReference>
<feature type="binding site" evidence="15">
    <location>
        <position position="87"/>
    </location>
    <ligand>
        <name>ATP</name>
        <dbReference type="ChEBI" id="CHEBI:30616"/>
    </ligand>
</feature>
<dbReference type="InterPro" id="IPR044722">
    <property type="entry name" value="SecA_SF2_C"/>
</dbReference>
<dbReference type="InterPro" id="IPR000185">
    <property type="entry name" value="SecA"/>
</dbReference>
<dbReference type="OrthoDB" id="9805579at2"/>
<evidence type="ECO:0000313" key="22">
    <source>
        <dbReference type="Proteomes" id="UP000196368"/>
    </source>
</evidence>
<dbReference type="GO" id="GO:0031522">
    <property type="term" value="C:cell envelope Sec protein transport complex"/>
    <property type="evidence" value="ECO:0007669"/>
    <property type="project" value="TreeGrafter"/>
</dbReference>
<keyword evidence="11 15" id="KW-0653">Protein transport</keyword>
<evidence type="ECO:0000256" key="8">
    <source>
        <dbReference type="ARBA" id="ARBA00022741"/>
    </source>
</evidence>
<evidence type="ECO:0000259" key="19">
    <source>
        <dbReference type="PROSITE" id="PS51194"/>
    </source>
</evidence>
<keyword evidence="6 15" id="KW-0963">Cytoplasm</keyword>
<dbReference type="InterPro" id="IPR011116">
    <property type="entry name" value="SecA_Wing/Scaffold"/>
</dbReference>
<dbReference type="GO" id="GO:0065002">
    <property type="term" value="P:intracellular protein transmembrane transport"/>
    <property type="evidence" value="ECO:0007669"/>
    <property type="project" value="UniProtKB-UniRule"/>
</dbReference>
<dbReference type="InterPro" id="IPR014018">
    <property type="entry name" value="SecA_motor_DEAD"/>
</dbReference>
<evidence type="ECO:0000256" key="5">
    <source>
        <dbReference type="ARBA" id="ARBA00022475"/>
    </source>
</evidence>
<keyword evidence="14 15" id="KW-0472">Membrane</keyword>
<keyword evidence="12 15" id="KW-1278">Translocase</keyword>
<dbReference type="NCBIfam" id="NF009538">
    <property type="entry name" value="PRK12904.1"/>
    <property type="match status" value="1"/>
</dbReference>
<dbReference type="CDD" id="cd17928">
    <property type="entry name" value="DEXDc_SecA"/>
    <property type="match status" value="1"/>
</dbReference>
<dbReference type="Proteomes" id="UP000196368">
    <property type="component" value="Unassembled WGS sequence"/>
</dbReference>
<comment type="caution">
    <text evidence="21">The sequence shown here is derived from an EMBL/GenBank/DDBJ whole genome shotgun (WGS) entry which is preliminary data.</text>
</comment>
<dbReference type="GO" id="GO:0005886">
    <property type="term" value="C:plasma membrane"/>
    <property type="evidence" value="ECO:0007669"/>
    <property type="project" value="UniProtKB-SubCell"/>
</dbReference>
<dbReference type="NCBIfam" id="TIGR00963">
    <property type="entry name" value="secA"/>
    <property type="match status" value="1"/>
</dbReference>
<keyword evidence="10 15" id="KW-0067">ATP-binding</keyword>
<evidence type="ECO:0000313" key="21">
    <source>
        <dbReference type="EMBL" id="OUO57585.1"/>
    </source>
</evidence>
<protein>
    <recommendedName>
        <fullName evidence="15 16">Protein translocase subunit SecA</fullName>
        <ecNumber evidence="15">7.4.2.8</ecNumber>
    </recommendedName>
</protein>
<dbReference type="SUPFAM" id="SSF52540">
    <property type="entry name" value="P-loop containing nucleoside triphosphate hydrolases"/>
    <property type="match status" value="2"/>
</dbReference>
<comment type="subunit">
    <text evidence="15">Monomer and homodimer. Part of the essential Sec protein translocation apparatus which comprises SecA, SecYEG and auxiliary proteins SecDF. Other proteins may also be involved.</text>
</comment>
<evidence type="ECO:0000256" key="11">
    <source>
        <dbReference type="ARBA" id="ARBA00022927"/>
    </source>
</evidence>
<dbReference type="InterPro" id="IPR001650">
    <property type="entry name" value="Helicase_C-like"/>
</dbReference>
<keyword evidence="8 15" id="KW-0547">Nucleotide-binding</keyword>
<proteinExistence type="inferred from homology"/>
<dbReference type="SUPFAM" id="SSF81886">
    <property type="entry name" value="Helical scaffold and wing domains of SecA"/>
    <property type="match status" value="1"/>
</dbReference>
<dbReference type="Pfam" id="PF07516">
    <property type="entry name" value="SecA_SW"/>
    <property type="match status" value="1"/>
</dbReference>
<evidence type="ECO:0000256" key="10">
    <source>
        <dbReference type="ARBA" id="ARBA00022840"/>
    </source>
</evidence>
<evidence type="ECO:0000256" key="7">
    <source>
        <dbReference type="ARBA" id="ARBA00022723"/>
    </source>
</evidence>
<dbReference type="GO" id="GO:0017038">
    <property type="term" value="P:protein import"/>
    <property type="evidence" value="ECO:0007669"/>
    <property type="project" value="InterPro"/>
</dbReference>
<dbReference type="InterPro" id="IPR020937">
    <property type="entry name" value="SecA_CS"/>
</dbReference>
<dbReference type="FunFam" id="3.90.1440.10:FF:000002">
    <property type="entry name" value="Protein translocase subunit SecA"/>
    <property type="match status" value="1"/>
</dbReference>
<comment type="catalytic activity">
    <reaction evidence="15">
        <text>ATP + H2O + cellular proteinSide 1 = ADP + phosphate + cellular proteinSide 2.</text>
        <dbReference type="EC" id="7.4.2.8"/>
    </reaction>
</comment>
<keyword evidence="7" id="KW-0479">Metal-binding</keyword>
<dbReference type="FunFam" id="3.40.50.300:FF:000429">
    <property type="entry name" value="Preprotein translocase subunit SecA"/>
    <property type="match status" value="1"/>
</dbReference>
<evidence type="ECO:0000256" key="2">
    <source>
        <dbReference type="ARBA" id="ARBA00004170"/>
    </source>
</evidence>
<dbReference type="AlphaFoldDB" id="A0A1Y4DF74"/>
<dbReference type="NCBIfam" id="NF006630">
    <property type="entry name" value="PRK09200.1"/>
    <property type="match status" value="1"/>
</dbReference>
<feature type="binding site" evidence="15">
    <location>
        <begin position="105"/>
        <end position="109"/>
    </location>
    <ligand>
        <name>ATP</name>
        <dbReference type="ChEBI" id="CHEBI:30616"/>
    </ligand>
</feature>
<dbReference type="EC" id="7.4.2.8" evidence="15"/>
<accession>A0A1Y4DF74</accession>
<comment type="similarity">
    <text evidence="3 15 16">Belongs to the SecA family.</text>
</comment>
<dbReference type="PANTHER" id="PTHR30612:SF0">
    <property type="entry name" value="CHLOROPLAST PROTEIN-TRANSPORTING ATPASE"/>
    <property type="match status" value="1"/>
</dbReference>
<dbReference type="Pfam" id="PF07517">
    <property type="entry name" value="SecA_DEAD"/>
    <property type="match status" value="1"/>
</dbReference>
<dbReference type="FunFam" id="3.40.50.300:FF:000334">
    <property type="entry name" value="Protein translocase subunit SecA"/>
    <property type="match status" value="1"/>
</dbReference>
<feature type="compositionally biased region" description="Low complexity" evidence="17">
    <location>
        <begin position="821"/>
        <end position="837"/>
    </location>
</feature>
<evidence type="ECO:0000256" key="12">
    <source>
        <dbReference type="ARBA" id="ARBA00022967"/>
    </source>
</evidence>
<organism evidence="21 22">
    <name type="scientific">Candidatus Avelusimicrobium gallicola</name>
    <dbReference type="NCBI Taxonomy" id="2562704"/>
    <lineage>
        <taxon>Bacteria</taxon>
        <taxon>Pseudomonadati</taxon>
        <taxon>Elusimicrobiota</taxon>
        <taxon>Elusimicrobia</taxon>
        <taxon>Elusimicrobiales</taxon>
        <taxon>Elusimicrobiaceae</taxon>
        <taxon>Candidatus Avelusimicrobium</taxon>
    </lineage>
</organism>
<evidence type="ECO:0000259" key="18">
    <source>
        <dbReference type="PROSITE" id="PS51192"/>
    </source>
</evidence>
<evidence type="ECO:0000256" key="9">
    <source>
        <dbReference type="ARBA" id="ARBA00022833"/>
    </source>
</evidence>
<dbReference type="Gene3D" id="3.10.450.50">
    <property type="match status" value="1"/>
</dbReference>
<gene>
    <name evidence="15" type="primary">secA</name>
    <name evidence="21" type="ORF">B5F75_02080</name>
</gene>
<dbReference type="PRINTS" id="PR00906">
    <property type="entry name" value="SECA"/>
</dbReference>
<dbReference type="InterPro" id="IPR011115">
    <property type="entry name" value="SecA_DEAD"/>
</dbReference>
<dbReference type="GO" id="GO:0005829">
    <property type="term" value="C:cytosol"/>
    <property type="evidence" value="ECO:0007669"/>
    <property type="project" value="TreeGrafter"/>
</dbReference>
<evidence type="ECO:0000256" key="15">
    <source>
        <dbReference type="HAMAP-Rule" id="MF_01382"/>
    </source>
</evidence>
<comment type="subcellular location">
    <subcellularLocation>
        <location evidence="15">Cell membrane</location>
        <topology evidence="15">Peripheral membrane protein</topology>
        <orientation evidence="15">Cytoplasmic side</orientation>
    </subcellularLocation>
    <subcellularLocation>
        <location evidence="15">Cytoplasm</location>
    </subcellularLocation>
    <subcellularLocation>
        <location evidence="2">Membrane</location>
        <topology evidence="2">Peripheral membrane protein</topology>
    </subcellularLocation>
    <text evidence="15">Distribution is 50-50.</text>
</comment>
<dbReference type="GO" id="GO:0046872">
    <property type="term" value="F:metal ion binding"/>
    <property type="evidence" value="ECO:0007669"/>
    <property type="project" value="UniProtKB-KW"/>
</dbReference>
<dbReference type="SMART" id="SM00957">
    <property type="entry name" value="SecA_DEAD"/>
    <property type="match status" value="1"/>
</dbReference>
<reference evidence="22" key="1">
    <citation type="submission" date="2017-04" db="EMBL/GenBank/DDBJ databases">
        <title>Function of individual gut microbiota members based on whole genome sequencing of pure cultures obtained from chicken caecum.</title>
        <authorList>
            <person name="Medvecky M."/>
            <person name="Cejkova D."/>
            <person name="Polansky O."/>
            <person name="Karasova D."/>
            <person name="Kubasova T."/>
            <person name="Cizek A."/>
            <person name="Rychlik I."/>
        </authorList>
    </citation>
    <scope>NUCLEOTIDE SEQUENCE [LARGE SCALE GENOMIC DNA]</scope>
    <source>
        <strain evidence="22">An273</strain>
    </source>
</reference>
<dbReference type="InterPro" id="IPR011130">
    <property type="entry name" value="SecA_preprotein_X-link_dom"/>
</dbReference>
<dbReference type="InterPro" id="IPR036670">
    <property type="entry name" value="SecA_X-link_sf"/>
</dbReference>
<evidence type="ECO:0000256" key="17">
    <source>
        <dbReference type="SAM" id="MobiDB-lite"/>
    </source>
</evidence>
<evidence type="ECO:0000256" key="1">
    <source>
        <dbReference type="ARBA" id="ARBA00001947"/>
    </source>
</evidence>
<dbReference type="Pfam" id="PF02810">
    <property type="entry name" value="SEC-C"/>
    <property type="match status" value="1"/>
</dbReference>
<dbReference type="InterPro" id="IPR014001">
    <property type="entry name" value="Helicase_ATP-bd"/>
</dbReference>
<dbReference type="SMART" id="SM00958">
    <property type="entry name" value="SecA_PP_bind"/>
    <property type="match status" value="1"/>
</dbReference>
<dbReference type="GO" id="GO:0006605">
    <property type="term" value="P:protein targeting"/>
    <property type="evidence" value="ECO:0007669"/>
    <property type="project" value="UniProtKB-UniRule"/>
</dbReference>
<keyword evidence="5 15" id="KW-1003">Cell membrane</keyword>
<feature type="binding site" evidence="15">
    <location>
        <position position="514"/>
    </location>
    <ligand>
        <name>ATP</name>
        <dbReference type="ChEBI" id="CHEBI:30616"/>
    </ligand>
</feature>
<dbReference type="SUPFAM" id="SSF81767">
    <property type="entry name" value="Pre-protein crosslinking domain of SecA"/>
    <property type="match status" value="1"/>
</dbReference>
<evidence type="ECO:0000256" key="16">
    <source>
        <dbReference type="RuleBase" id="RU003874"/>
    </source>
</evidence>
<keyword evidence="9" id="KW-0862">Zinc</keyword>
<name>A0A1Y4DF74_9BACT</name>
<evidence type="ECO:0000259" key="20">
    <source>
        <dbReference type="PROSITE" id="PS51196"/>
    </source>
</evidence>
<dbReference type="GO" id="GO:0005524">
    <property type="term" value="F:ATP binding"/>
    <property type="evidence" value="ECO:0007669"/>
    <property type="project" value="UniProtKB-UniRule"/>
</dbReference>
<dbReference type="PROSITE" id="PS51196">
    <property type="entry name" value="SECA_MOTOR_DEAD"/>
    <property type="match status" value="1"/>
</dbReference>
<evidence type="ECO:0000256" key="6">
    <source>
        <dbReference type="ARBA" id="ARBA00022490"/>
    </source>
</evidence>
<evidence type="ECO:0000256" key="4">
    <source>
        <dbReference type="ARBA" id="ARBA00022448"/>
    </source>
</evidence>
<keyword evidence="13 15" id="KW-0811">Translocation</keyword>
<sequence>MLKTIIDKIFGTKSERDLKKIQHYVDDANKFTAAFEKLTDEQLKAKTQEFKDRLAKGETLDQLLPEAFAVVRLAAQRVIGLRPYDVQLLGGIVLHQGKIAEMGTGEGKTLVAVLPSYLNALTGKGVHVVTVNDYLARRDRQWMGPIHEFLGLSVGYINHDMDSTERREMYAKDITYVTNNELGFDYLRDNMVINRADRVLRPLNYCIVDEVDSILIDEARTPLIISGPSEQSTDKYYIVNRLIPSLKVRMITEKDEVKAKYEGIKLDEGVDAIIDEKAHTATLTDTGIAKAEKFLNVPNLYNDVESEWVHHINQALRAHHLYERDVDYVVKDGEVIIVDEFTGRLMPGRRWSDGLHQAVEAKEGLPIKEENQTLATITFQNFFKLYKKLSGMTGTAMTEANEFWQIYKLDVVEIRPNKPSKRIDYPDLVYLTEREKFNAIVDEVESLWKQGAPVLVGTRSIEKSEKLSHMLRAKGIPHKVLNAKYHEMEAQIISQAGRKGAVTIATNMAGRGTDIVLGGNPADPEEQKQVVALGGLHVIGSERHESRRIDNQLRGRCARQGDPGCSRFYISLDDELMRLFANTTKIASVLSTMGMKEGEAIESRLMTRQIEGAQRMVEGRNFDIRKQLLDYDKVMNQQRTAIYGLRNAILDGENMTEKSMQMMEEIVDELVEQYYQPAHLQRSDFEALNINLRNFFPGDFHFTAENVGRKSHDQLVDEIMAQVKDLYHARVLYFTEQGINFSEIERMLLLQIIDNAWKQNLYELDQLQNSVSLRGYAQKDPLIEYQKESYKLYSSMLNRVRDLMVSYIFRLQLPPRRTAAERAQQAAAKNPNKNAAPVSKHIGRNDPCPCGSGKKYKKCCGANL</sequence>
<feature type="region of interest" description="Disordered" evidence="17">
    <location>
        <begin position="820"/>
        <end position="841"/>
    </location>
</feature>
<dbReference type="GO" id="GO:0008564">
    <property type="term" value="F:protein-exporting ATPase activity"/>
    <property type="evidence" value="ECO:0007669"/>
    <property type="project" value="UniProtKB-EC"/>
</dbReference>
<keyword evidence="4 15" id="KW-0813">Transport</keyword>
<dbReference type="RefSeq" id="WP_087287181.1">
    <property type="nucleotide sequence ID" value="NZ_NFJD01000001.1"/>
</dbReference>
<dbReference type="PROSITE" id="PS01312">
    <property type="entry name" value="SECA"/>
    <property type="match status" value="1"/>
</dbReference>
<dbReference type="Pfam" id="PF21090">
    <property type="entry name" value="P-loop_SecA"/>
    <property type="match status" value="2"/>
</dbReference>
<evidence type="ECO:0000256" key="13">
    <source>
        <dbReference type="ARBA" id="ARBA00023010"/>
    </source>
</evidence>
<dbReference type="PROSITE" id="PS51192">
    <property type="entry name" value="HELICASE_ATP_BIND_1"/>
    <property type="match status" value="1"/>
</dbReference>
<keyword evidence="22" id="KW-1185">Reference proteome</keyword>
<dbReference type="PROSITE" id="PS51194">
    <property type="entry name" value="HELICASE_CTER"/>
    <property type="match status" value="1"/>
</dbReference>
<dbReference type="Gene3D" id="1.10.3060.10">
    <property type="entry name" value="Helical scaffold and wing domains of SecA"/>
    <property type="match status" value="1"/>
</dbReference>